<dbReference type="RefSeq" id="WP_176030252.1">
    <property type="nucleotide sequence ID" value="NZ_JBHSJV010000001.1"/>
</dbReference>
<dbReference type="EMBL" id="JBHULX010000039">
    <property type="protein sequence ID" value="MFD2592762.1"/>
    <property type="molecule type" value="Genomic_DNA"/>
</dbReference>
<dbReference type="Pfam" id="PF16410">
    <property type="entry name" value="DUF5018"/>
    <property type="match status" value="1"/>
</dbReference>
<evidence type="ECO:0000313" key="3">
    <source>
        <dbReference type="Proteomes" id="UP001597459"/>
    </source>
</evidence>
<dbReference type="Gene3D" id="2.60.40.2340">
    <property type="match status" value="2"/>
</dbReference>
<organism evidence="2 3">
    <name type="scientific">Aquimarina hainanensis</name>
    <dbReference type="NCBI Taxonomy" id="1578017"/>
    <lineage>
        <taxon>Bacteria</taxon>
        <taxon>Pseudomonadati</taxon>
        <taxon>Bacteroidota</taxon>
        <taxon>Flavobacteriia</taxon>
        <taxon>Flavobacteriales</taxon>
        <taxon>Flavobacteriaceae</taxon>
        <taxon>Aquimarina</taxon>
    </lineage>
</organism>
<dbReference type="InterPro" id="IPR032186">
    <property type="entry name" value="DUF5018"/>
</dbReference>
<sequence length="642" mass="71404">MKKNIFIFLCTLTSVLGYVSCSGDDATVVDPPLSNQNDIISFLFTINEVTTPLSFENREASILLPAFTDVTKLTPTIEISDKATVKPASGTPQDFTNPVTYTVTAENGDTKKFTIRVSLEDPSSDNKIHLFEFINLAGNTTSNGYGFRGQDPSDIDTLSFKVPYLSPIEGLKSRISINETATIVPASGEELDYSTPVKYTVTAQNGETKDYLVMVDNSLDKIKIEGFHIDSFRDKKPGDLIQFDVNEVNPIQDRIQLYLVDMVTQSKIALPIQDIKEVDDTKYTITSQLPDTYTNSNYQIEISIEADNSDLSDGFRLDKGTPNFVHVKQEFNNGDSFTIKKLFSMEENGAVQVNDFTAQLYVEEARFDAYKFYLKQNGNEYSITSRGHDMHFPEAYFTMIQDLGTQGATDGSDYTFVIEIDGVKHEFPFINDQKNPIEVIIPGAPSITSTDKASYIKGEVITLQGENLYVDAEFSNIVPIDSNLSLFNISEPSIYYSLHATSTSSQQISFTTPATMQSGDPYRVGFRNNIGQSLPTSINVAIEQPASEHPSITITEAVLYYNASQPLHKQVRISFSENIETVSIDNLVLHVDQLEVGNYFTNPTSILTGQLSDDNASKATKYKDGYVIIDGYKIPFTLEIRS</sequence>
<protein>
    <recommendedName>
        <fullName evidence="1">DUF5018 domain-containing protein</fullName>
    </recommendedName>
</protein>
<name>A0ABW5NB26_9FLAO</name>
<reference evidence="3" key="1">
    <citation type="journal article" date="2019" name="Int. J. Syst. Evol. Microbiol.">
        <title>The Global Catalogue of Microorganisms (GCM) 10K type strain sequencing project: providing services to taxonomists for standard genome sequencing and annotation.</title>
        <authorList>
            <consortium name="The Broad Institute Genomics Platform"/>
            <consortium name="The Broad Institute Genome Sequencing Center for Infectious Disease"/>
            <person name="Wu L."/>
            <person name="Ma J."/>
        </authorList>
    </citation>
    <scope>NUCLEOTIDE SEQUENCE [LARGE SCALE GENOMIC DNA]</scope>
    <source>
        <strain evidence="3">KCTC 42423</strain>
    </source>
</reference>
<accession>A0ABW5NB26</accession>
<feature type="domain" description="DUF5018" evidence="1">
    <location>
        <begin position="34"/>
        <end position="121"/>
    </location>
</feature>
<dbReference type="Proteomes" id="UP001597459">
    <property type="component" value="Unassembled WGS sequence"/>
</dbReference>
<evidence type="ECO:0000313" key="2">
    <source>
        <dbReference type="EMBL" id="MFD2592762.1"/>
    </source>
</evidence>
<comment type="caution">
    <text evidence="2">The sequence shown here is derived from an EMBL/GenBank/DDBJ whole genome shotgun (WGS) entry which is preliminary data.</text>
</comment>
<keyword evidence="3" id="KW-1185">Reference proteome</keyword>
<evidence type="ECO:0000259" key="1">
    <source>
        <dbReference type="Pfam" id="PF16410"/>
    </source>
</evidence>
<proteinExistence type="predicted"/>
<gene>
    <name evidence="2" type="ORF">ACFSTE_18135</name>
</gene>